<dbReference type="PANTHER" id="PTHR40572">
    <property type="entry name" value="PROTEIN BAX"/>
    <property type="match status" value="1"/>
</dbReference>
<evidence type="ECO:0000259" key="2">
    <source>
        <dbReference type="Pfam" id="PF01832"/>
    </source>
</evidence>
<keyword evidence="1" id="KW-0472">Membrane</keyword>
<dbReference type="PANTHER" id="PTHR40572:SF1">
    <property type="entry name" value="PROTEIN BAX"/>
    <property type="match status" value="1"/>
</dbReference>
<dbReference type="RefSeq" id="WP_091403428.1">
    <property type="nucleotide sequence ID" value="NZ_FMYV01000004.1"/>
</dbReference>
<dbReference type="EMBL" id="SRME01000004">
    <property type="protein sequence ID" value="TGG87611.1"/>
    <property type="molecule type" value="Genomic_DNA"/>
</dbReference>
<evidence type="ECO:0000313" key="4">
    <source>
        <dbReference type="EMBL" id="TGG87611.1"/>
    </source>
</evidence>
<evidence type="ECO:0000313" key="3">
    <source>
        <dbReference type="EMBL" id="SDC44001.1"/>
    </source>
</evidence>
<feature type="transmembrane region" description="Helical" evidence="1">
    <location>
        <begin position="6"/>
        <end position="24"/>
    </location>
</feature>
<evidence type="ECO:0000313" key="5">
    <source>
        <dbReference type="Proteomes" id="UP000199322"/>
    </source>
</evidence>
<reference evidence="3 5" key="1">
    <citation type="submission" date="2016-10" db="EMBL/GenBank/DDBJ databases">
        <authorList>
            <person name="de Groot N.N."/>
        </authorList>
    </citation>
    <scope>NUCLEOTIDE SEQUENCE [LARGE SCALE GENOMIC DNA]</scope>
    <source>
        <strain evidence="3 5">WG14</strain>
    </source>
</reference>
<dbReference type="AlphaFoldDB" id="A0A1G6LLD0"/>
<evidence type="ECO:0000313" key="6">
    <source>
        <dbReference type="Proteomes" id="UP000297288"/>
    </source>
</evidence>
<reference evidence="4 6" key="2">
    <citation type="submission" date="2019-04" db="EMBL/GenBank/DDBJ databases">
        <title>Draft genome sequence data and analysis of a Fermenting Bacterium, Geotoga petraea strain HO-Geo1, isolated from heavy-oil petroleum reservoir in Russia.</title>
        <authorList>
            <person name="Grouzdev D.S."/>
            <person name="Semenova E.M."/>
            <person name="Sokolova D.S."/>
            <person name="Tourova T.P."/>
            <person name="Poltaraus A.B."/>
            <person name="Nazina T.N."/>
        </authorList>
    </citation>
    <scope>NUCLEOTIDE SEQUENCE [LARGE SCALE GENOMIC DNA]</scope>
    <source>
        <strain evidence="4 6">HO-Geo1</strain>
    </source>
</reference>
<dbReference type="OrthoDB" id="977752at2"/>
<evidence type="ECO:0000256" key="1">
    <source>
        <dbReference type="SAM" id="Phobius"/>
    </source>
</evidence>
<keyword evidence="5" id="KW-1185">Reference proteome</keyword>
<gene>
    <name evidence="4" type="ORF">E4650_07665</name>
    <name evidence="3" type="ORF">SAMN04488588_1072</name>
</gene>
<dbReference type="InterPro" id="IPR053195">
    <property type="entry name" value="Bax-like"/>
</dbReference>
<dbReference type="Pfam" id="PF01832">
    <property type="entry name" value="Glucosaminidase"/>
    <property type="match status" value="1"/>
</dbReference>
<keyword evidence="1" id="KW-1133">Transmembrane helix</keyword>
<keyword evidence="1" id="KW-0812">Transmembrane</keyword>
<dbReference type="Proteomes" id="UP000297288">
    <property type="component" value="Unassembled WGS sequence"/>
</dbReference>
<dbReference type="EMBL" id="FMYV01000004">
    <property type="protein sequence ID" value="SDC44001.1"/>
    <property type="molecule type" value="Genomic_DNA"/>
</dbReference>
<name>A0A1G6LLD0_9BACT</name>
<dbReference type="Gene3D" id="1.10.530.10">
    <property type="match status" value="1"/>
</dbReference>
<dbReference type="InterPro" id="IPR002901">
    <property type="entry name" value="MGlyc_endo_b_GlcNAc-like_dom"/>
</dbReference>
<dbReference type="GO" id="GO:0004040">
    <property type="term" value="F:amidase activity"/>
    <property type="evidence" value="ECO:0007669"/>
    <property type="project" value="InterPro"/>
</dbReference>
<accession>A0A1G6LLD0</accession>
<protein>
    <submittedName>
        <fullName evidence="3">Bax protein</fullName>
    </submittedName>
</protein>
<sequence length="272" mass="32326">MKNKWAIFYIIISIIFTFYLIFTLEGNYKSEGEITQKKIDWDYVYYKDWKDLDNYFEQINYTLEDEIIPTVVVEKFPNNLNDIYDVNKRKNIFIKIMLPIINKVNKDIEIERENILNGNVSERLTEKYLTDDRDILLRRVKPIPVHIALGQSAKESGWGTSRFAIEGNNIFGEWTWEEGAGIVPTGRPEGETYEVKKFDSLVDSMESYALKLNTLDYYLDFRKIRNNEIKNKRLTEGLLYYSQQREKYVESLSDLIDSNNFKKYNNYVLINE</sequence>
<dbReference type="Proteomes" id="UP000199322">
    <property type="component" value="Unassembled WGS sequence"/>
</dbReference>
<feature type="domain" description="Mannosyl-glycoprotein endo-beta-N-acetylglucosamidase-like" evidence="2">
    <location>
        <begin position="142"/>
        <end position="260"/>
    </location>
</feature>
<organism evidence="3 5">
    <name type="scientific">Geotoga petraea</name>
    <dbReference type="NCBI Taxonomy" id="28234"/>
    <lineage>
        <taxon>Bacteria</taxon>
        <taxon>Thermotogati</taxon>
        <taxon>Thermotogota</taxon>
        <taxon>Thermotogae</taxon>
        <taxon>Petrotogales</taxon>
        <taxon>Petrotogaceae</taxon>
        <taxon>Geotoga</taxon>
    </lineage>
</organism>
<proteinExistence type="predicted"/>
<dbReference type="STRING" id="28234.SAMN04488588_1072"/>